<evidence type="ECO:0000313" key="2">
    <source>
        <dbReference type="Proteomes" id="UP000683507"/>
    </source>
</evidence>
<protein>
    <submittedName>
        <fullName evidence="1">Uncharacterized protein</fullName>
    </submittedName>
</protein>
<dbReference type="RefSeq" id="WP_258543306.1">
    <property type="nucleotide sequence ID" value="NZ_OU015584.1"/>
</dbReference>
<dbReference type="PROSITE" id="PS51257">
    <property type="entry name" value="PROKAR_LIPOPROTEIN"/>
    <property type="match status" value="1"/>
</dbReference>
<keyword evidence="2" id="KW-1185">Reference proteome</keyword>
<proteinExistence type="predicted"/>
<gene>
    <name evidence="1" type="ORF">CRYO30217_03116</name>
</gene>
<evidence type="ECO:0000313" key="1">
    <source>
        <dbReference type="EMBL" id="CAG5086423.1"/>
    </source>
</evidence>
<organism evidence="1 2">
    <name type="scientific">Parvicella tangerina</name>
    <dbReference type="NCBI Taxonomy" id="2829795"/>
    <lineage>
        <taxon>Bacteria</taxon>
        <taxon>Pseudomonadati</taxon>
        <taxon>Bacteroidota</taxon>
        <taxon>Flavobacteriia</taxon>
        <taxon>Flavobacteriales</taxon>
        <taxon>Parvicellaceae</taxon>
        <taxon>Parvicella</taxon>
    </lineage>
</organism>
<dbReference type="KEGG" id="ptan:CRYO30217_03116"/>
<dbReference type="EMBL" id="OU015584">
    <property type="protein sequence ID" value="CAG5086423.1"/>
    <property type="molecule type" value="Genomic_DNA"/>
</dbReference>
<name>A0A916JQG0_9FLAO</name>
<dbReference type="AlphaFoldDB" id="A0A916JQG0"/>
<accession>A0A916JQG0</accession>
<sequence length="230" mass="27087">MKWLVIVFTIFLIGCSTENEDYVNFRDVEEEAEQSDKDFHQNLYDLTLYGNHFLLDSVSNVLKVIHDDAINGKPYRLDTFLDYDMYGVDTVDINLDGFIDVKLQYMEPGYSFEAWYIWDPNGHYYSTEPFQLQNPEMLDSSQLILYTTELIGMDGDYSSQLLQIIGGTPVSYGRIDHRNIYHDDGDWHNEVHIFNAMKEEITLDYYQDTLAYQGFKLGKFWVDNYLNFIE</sequence>
<dbReference type="Proteomes" id="UP000683507">
    <property type="component" value="Chromosome"/>
</dbReference>
<reference evidence="1" key="1">
    <citation type="submission" date="2021-04" db="EMBL/GenBank/DDBJ databases">
        <authorList>
            <person name="Rodrigo-Torres L."/>
            <person name="Arahal R. D."/>
            <person name="Lucena T."/>
        </authorList>
    </citation>
    <scope>NUCLEOTIDE SEQUENCE</scope>
    <source>
        <strain evidence="1">AS29M-1</strain>
    </source>
</reference>